<dbReference type="Proteomes" id="UP000232323">
    <property type="component" value="Unassembled WGS sequence"/>
</dbReference>
<evidence type="ECO:0000313" key="1">
    <source>
        <dbReference type="EMBL" id="GAX75287.1"/>
    </source>
</evidence>
<evidence type="ECO:0000313" key="2">
    <source>
        <dbReference type="Proteomes" id="UP000232323"/>
    </source>
</evidence>
<name>A0A250WWS0_9CHLO</name>
<accession>A0A250WWS0</accession>
<gene>
    <name evidence="1" type="ORF">CEUSTIGMA_g2732.t1</name>
</gene>
<reference evidence="1 2" key="1">
    <citation type="submission" date="2017-08" db="EMBL/GenBank/DDBJ databases">
        <title>Acidophilic green algal genome provides insights into adaptation to an acidic environment.</title>
        <authorList>
            <person name="Hirooka S."/>
            <person name="Hirose Y."/>
            <person name="Kanesaki Y."/>
            <person name="Higuchi S."/>
            <person name="Fujiwara T."/>
            <person name="Onuma R."/>
            <person name="Era A."/>
            <person name="Ohbayashi R."/>
            <person name="Uzuka A."/>
            <person name="Nozaki H."/>
            <person name="Yoshikawa H."/>
            <person name="Miyagishima S.Y."/>
        </authorList>
    </citation>
    <scope>NUCLEOTIDE SEQUENCE [LARGE SCALE GENOMIC DNA]</scope>
    <source>
        <strain evidence="1 2">NIES-2499</strain>
    </source>
</reference>
<dbReference type="AlphaFoldDB" id="A0A250WWS0"/>
<proteinExistence type="predicted"/>
<keyword evidence="2" id="KW-1185">Reference proteome</keyword>
<protein>
    <submittedName>
        <fullName evidence="1">Uncharacterized protein</fullName>
    </submittedName>
</protein>
<comment type="caution">
    <text evidence="1">The sequence shown here is derived from an EMBL/GenBank/DDBJ whole genome shotgun (WGS) entry which is preliminary data.</text>
</comment>
<dbReference type="EMBL" id="BEGY01000011">
    <property type="protein sequence ID" value="GAX75287.1"/>
    <property type="molecule type" value="Genomic_DNA"/>
</dbReference>
<organism evidence="1 2">
    <name type="scientific">Chlamydomonas eustigma</name>
    <dbReference type="NCBI Taxonomy" id="1157962"/>
    <lineage>
        <taxon>Eukaryota</taxon>
        <taxon>Viridiplantae</taxon>
        <taxon>Chlorophyta</taxon>
        <taxon>core chlorophytes</taxon>
        <taxon>Chlorophyceae</taxon>
        <taxon>CS clade</taxon>
        <taxon>Chlamydomonadales</taxon>
        <taxon>Chlamydomonadaceae</taxon>
        <taxon>Chlamydomonas</taxon>
    </lineage>
</organism>
<sequence length="293" mass="31667">MDLDCDTSSILSTDAWMRYFLGEDEQTNGLAHESGFSPHGINSAFNASEGSWEEDMWEASRWNERRDSCGRSKAQLMNSIGRSEPPRLYHCPCAACLERGLRGRLYIGRENASSKSDDGISTHEAGSLPTYQADTHSSAMHLLALRPNFRCSKGDLSLRQGVFLRCTSACQQGIYRQTAVSLSATSDGGGTTSAPTSARHTRVVVSAPNERGRTHQDLQDALAQATQISRGCSATAAVLLDSATYNRLGSNLSLPGSPRRLQKRLPPLLIPSSAVVAPHPPDIFSGNAAAERM</sequence>